<evidence type="ECO:0000256" key="9">
    <source>
        <dbReference type="SAM" id="MobiDB-lite"/>
    </source>
</evidence>
<feature type="region of interest" description="Disordered" evidence="9">
    <location>
        <begin position="682"/>
        <end position="752"/>
    </location>
</feature>
<feature type="transmembrane region" description="Helical" evidence="10">
    <location>
        <begin position="23"/>
        <end position="46"/>
    </location>
</feature>
<dbReference type="EC" id="2.7.13.3" evidence="2"/>
<evidence type="ECO:0000256" key="5">
    <source>
        <dbReference type="ARBA" id="ARBA00022741"/>
    </source>
</evidence>
<evidence type="ECO:0000313" key="12">
    <source>
        <dbReference type="EMBL" id="MFI0794963.1"/>
    </source>
</evidence>
<evidence type="ECO:0000313" key="13">
    <source>
        <dbReference type="Proteomes" id="UP001611075"/>
    </source>
</evidence>
<organism evidence="12 13">
    <name type="scientific">Micromonospora rubida</name>
    <dbReference type="NCBI Taxonomy" id="2697657"/>
    <lineage>
        <taxon>Bacteria</taxon>
        <taxon>Bacillati</taxon>
        <taxon>Actinomycetota</taxon>
        <taxon>Actinomycetes</taxon>
        <taxon>Micromonosporales</taxon>
        <taxon>Micromonosporaceae</taxon>
        <taxon>Micromonospora</taxon>
    </lineage>
</organism>
<evidence type="ECO:0000256" key="3">
    <source>
        <dbReference type="ARBA" id="ARBA00022553"/>
    </source>
</evidence>
<evidence type="ECO:0000256" key="2">
    <source>
        <dbReference type="ARBA" id="ARBA00012438"/>
    </source>
</evidence>
<dbReference type="Pfam" id="PF02518">
    <property type="entry name" value="HATPase_c"/>
    <property type="match status" value="1"/>
</dbReference>
<feature type="transmembrane region" description="Helical" evidence="10">
    <location>
        <begin position="262"/>
        <end position="283"/>
    </location>
</feature>
<keyword evidence="3" id="KW-0597">Phosphoprotein</keyword>
<dbReference type="Gene3D" id="1.20.5.1930">
    <property type="match status" value="1"/>
</dbReference>
<feature type="compositionally biased region" description="Low complexity" evidence="9">
    <location>
        <begin position="712"/>
        <end position="726"/>
    </location>
</feature>
<evidence type="ECO:0000256" key="10">
    <source>
        <dbReference type="SAM" id="Phobius"/>
    </source>
</evidence>
<keyword evidence="10" id="KW-1133">Transmembrane helix</keyword>
<dbReference type="PANTHER" id="PTHR24421">
    <property type="entry name" value="NITRATE/NITRITE SENSOR PROTEIN NARX-RELATED"/>
    <property type="match status" value="1"/>
</dbReference>
<dbReference type="GO" id="GO:0016301">
    <property type="term" value="F:kinase activity"/>
    <property type="evidence" value="ECO:0007669"/>
    <property type="project" value="UniProtKB-KW"/>
</dbReference>
<evidence type="ECO:0000256" key="1">
    <source>
        <dbReference type="ARBA" id="ARBA00000085"/>
    </source>
</evidence>
<name>A0ABW7SSM8_9ACTN</name>
<feature type="transmembrane region" description="Helical" evidence="10">
    <location>
        <begin position="298"/>
        <end position="321"/>
    </location>
</feature>
<dbReference type="EMBL" id="JBIRPU010000014">
    <property type="protein sequence ID" value="MFI0794963.1"/>
    <property type="molecule type" value="Genomic_DNA"/>
</dbReference>
<dbReference type="SMART" id="SM00387">
    <property type="entry name" value="HATPase_c"/>
    <property type="match status" value="1"/>
</dbReference>
<keyword evidence="7" id="KW-0067">ATP-binding</keyword>
<keyword evidence="4" id="KW-0808">Transferase</keyword>
<feature type="domain" description="Histidine kinase/HSP90-like ATPase" evidence="11">
    <location>
        <begin position="592"/>
        <end position="683"/>
    </location>
</feature>
<evidence type="ECO:0000256" key="8">
    <source>
        <dbReference type="ARBA" id="ARBA00023012"/>
    </source>
</evidence>
<dbReference type="SUPFAM" id="SSF55874">
    <property type="entry name" value="ATPase domain of HSP90 chaperone/DNA topoisomerase II/histidine kinase"/>
    <property type="match status" value="1"/>
</dbReference>
<dbReference type="Proteomes" id="UP001611075">
    <property type="component" value="Unassembled WGS sequence"/>
</dbReference>
<accession>A0ABW7SSM8</accession>
<feature type="transmembrane region" description="Helical" evidence="10">
    <location>
        <begin position="82"/>
        <end position="103"/>
    </location>
</feature>
<feature type="transmembrane region" description="Helical" evidence="10">
    <location>
        <begin position="200"/>
        <end position="218"/>
    </location>
</feature>
<comment type="caution">
    <text evidence="12">The sequence shown here is derived from an EMBL/GenBank/DDBJ whole genome shotgun (WGS) entry which is preliminary data.</text>
</comment>
<reference evidence="12 13" key="1">
    <citation type="submission" date="2024-10" db="EMBL/GenBank/DDBJ databases">
        <title>The Natural Products Discovery Center: Release of the First 8490 Sequenced Strains for Exploring Actinobacteria Biosynthetic Diversity.</title>
        <authorList>
            <person name="Kalkreuter E."/>
            <person name="Kautsar S.A."/>
            <person name="Yang D."/>
            <person name="Bader C.D."/>
            <person name="Teijaro C.N."/>
            <person name="Fluegel L."/>
            <person name="Davis C.M."/>
            <person name="Simpson J.R."/>
            <person name="Lauterbach L."/>
            <person name="Steele A.D."/>
            <person name="Gui C."/>
            <person name="Meng S."/>
            <person name="Li G."/>
            <person name="Viehrig K."/>
            <person name="Ye F."/>
            <person name="Su P."/>
            <person name="Kiefer A.F."/>
            <person name="Nichols A."/>
            <person name="Cepeda A.J."/>
            <person name="Yan W."/>
            <person name="Fan B."/>
            <person name="Jiang Y."/>
            <person name="Adhikari A."/>
            <person name="Zheng C.-J."/>
            <person name="Schuster L."/>
            <person name="Cowan T.M."/>
            <person name="Smanski M.J."/>
            <person name="Chevrette M.G."/>
            <person name="De Carvalho L.P.S."/>
            <person name="Shen B."/>
        </authorList>
    </citation>
    <scope>NUCLEOTIDE SEQUENCE [LARGE SCALE GENOMIC DNA]</scope>
    <source>
        <strain evidence="12 13">NPDC021253</strain>
    </source>
</reference>
<feature type="transmembrane region" description="Helical" evidence="10">
    <location>
        <begin position="123"/>
        <end position="141"/>
    </location>
</feature>
<evidence type="ECO:0000259" key="11">
    <source>
        <dbReference type="SMART" id="SM00387"/>
    </source>
</evidence>
<feature type="transmembrane region" description="Helical" evidence="10">
    <location>
        <begin position="153"/>
        <end position="171"/>
    </location>
</feature>
<gene>
    <name evidence="12" type="ORF">ACH4OY_20080</name>
</gene>
<dbReference type="Gene3D" id="3.30.565.10">
    <property type="entry name" value="Histidine kinase-like ATPase, C-terminal domain"/>
    <property type="match status" value="1"/>
</dbReference>
<sequence>MLVDPTPRALTAPNAGDDPGRPVAAWTVLVGCVLLLAATTLCWAFARRPWGLSQLYFLVDYTDCAVYGTTGWLILLRRSHPVAWLLAVTGVGGGIAALGAQYLDLLRVYPGLPKVTLLTSARHWGWVPGMLSLIVVLPWLVREGRLTLGPRVAVTAGAAVVAATELFQLTYPGLGGAPSGAPLAIRSADWAEFVARAQPVLTALVPLFGLVAAAGLLWRRRVSPPAERVGLGWLAVGTVLLAVSFAPIALPADWAGAVPEGLPPTAMLAAQAFFPAAVLAVVLRQRLWGIEIAVRRTLVWFLLTFLLVAAYVVGVTTLDALLPASRAVPGVLVTALVAAAVQPGRWWVQRRVDRLIHGAAAEPIGVVRGVGDRISASEDPTDVLTGVARSLTESLRLGACGIEVDGPDPCTAHCASAGPVGEPLVLPLRRGEREVGRLTAWARAGERLDGRTRSALVDLVPVVASAASLAATSRALVGSRARLAEARDSERRKLRRDLHDGLGPALAGVALGLQAARNLLAADPGAAGRLLDRLRDETDQRVEQVRDLARGLLPPVLGERGLVPALHELAQRYDGSGLTVLVEALPLPLPEPVATAVYGIVSEAVRNARRHSGAPACRVAVERDPDGLTVRVTDPGRGVAVGTPSGVGMLSMRERAEGIGGVCVIGPAPDGGTEVTVRVPADRLPPVDGDLPLAVPTQRGSAPADPDPGPELPAAVPAPADPSAGPRQPSGVPAEAGTVPGTRTRRALAVRR</sequence>
<keyword evidence="10" id="KW-0812">Transmembrane</keyword>
<protein>
    <recommendedName>
        <fullName evidence="2">histidine kinase</fullName>
        <ecNumber evidence="2">2.7.13.3</ecNumber>
    </recommendedName>
</protein>
<keyword evidence="8" id="KW-0902">Two-component regulatory system</keyword>
<dbReference type="PANTHER" id="PTHR24421:SF10">
    <property type="entry name" value="NITRATE_NITRITE SENSOR PROTEIN NARQ"/>
    <property type="match status" value="1"/>
</dbReference>
<comment type="catalytic activity">
    <reaction evidence="1">
        <text>ATP + protein L-histidine = ADP + protein N-phospho-L-histidine.</text>
        <dbReference type="EC" id="2.7.13.3"/>
    </reaction>
</comment>
<dbReference type="CDD" id="cd16917">
    <property type="entry name" value="HATPase_UhpB-NarQ-NarX-like"/>
    <property type="match status" value="1"/>
</dbReference>
<keyword evidence="13" id="KW-1185">Reference proteome</keyword>
<feature type="transmembrane region" description="Helical" evidence="10">
    <location>
        <begin position="230"/>
        <end position="250"/>
    </location>
</feature>
<dbReference type="InterPro" id="IPR036890">
    <property type="entry name" value="HATPase_C_sf"/>
</dbReference>
<evidence type="ECO:0000256" key="7">
    <source>
        <dbReference type="ARBA" id="ARBA00022840"/>
    </source>
</evidence>
<keyword evidence="6 12" id="KW-0418">Kinase</keyword>
<dbReference type="InterPro" id="IPR011712">
    <property type="entry name" value="Sig_transdc_His_kin_sub3_dim/P"/>
</dbReference>
<dbReference type="InterPro" id="IPR003594">
    <property type="entry name" value="HATPase_dom"/>
</dbReference>
<feature type="compositionally biased region" description="Basic residues" evidence="9">
    <location>
        <begin position="743"/>
        <end position="752"/>
    </location>
</feature>
<keyword evidence="5" id="KW-0547">Nucleotide-binding</keyword>
<keyword evidence="10" id="KW-0472">Membrane</keyword>
<evidence type="ECO:0000256" key="4">
    <source>
        <dbReference type="ARBA" id="ARBA00022679"/>
    </source>
</evidence>
<dbReference type="Pfam" id="PF07730">
    <property type="entry name" value="HisKA_3"/>
    <property type="match status" value="1"/>
</dbReference>
<proteinExistence type="predicted"/>
<dbReference type="InterPro" id="IPR050482">
    <property type="entry name" value="Sensor_HK_TwoCompSys"/>
</dbReference>
<dbReference type="RefSeq" id="WP_396681754.1">
    <property type="nucleotide sequence ID" value="NZ_JBIRPU010000014.1"/>
</dbReference>
<evidence type="ECO:0000256" key="6">
    <source>
        <dbReference type="ARBA" id="ARBA00022777"/>
    </source>
</evidence>